<organism evidence="1 2">
    <name type="scientific">Agathobacter rectalis</name>
    <dbReference type="NCBI Taxonomy" id="39491"/>
    <lineage>
        <taxon>Bacteria</taxon>
        <taxon>Bacillati</taxon>
        <taxon>Bacillota</taxon>
        <taxon>Clostridia</taxon>
        <taxon>Lachnospirales</taxon>
        <taxon>Lachnospiraceae</taxon>
        <taxon>Agathobacter</taxon>
    </lineage>
</organism>
<dbReference type="InterPro" id="IPR024131">
    <property type="entry name" value="UPF0489"/>
</dbReference>
<dbReference type="EMBL" id="QSFZ01000002">
    <property type="protein sequence ID" value="RHA94019.1"/>
    <property type="molecule type" value="Genomic_DNA"/>
</dbReference>
<gene>
    <name evidence="1" type="ORF">DW912_03095</name>
</gene>
<dbReference type="AlphaFoldDB" id="A0A413U801"/>
<evidence type="ECO:0000313" key="2">
    <source>
        <dbReference type="Proteomes" id="UP000286220"/>
    </source>
</evidence>
<comment type="caution">
    <text evidence="1">The sequence shown here is derived from an EMBL/GenBank/DDBJ whole genome shotgun (WGS) entry which is preliminary data.</text>
</comment>
<proteinExistence type="predicted"/>
<reference evidence="1 2" key="1">
    <citation type="submission" date="2018-08" db="EMBL/GenBank/DDBJ databases">
        <title>A genome reference for cultivated species of the human gut microbiota.</title>
        <authorList>
            <person name="Zou Y."/>
            <person name="Xue W."/>
            <person name="Luo G."/>
        </authorList>
    </citation>
    <scope>NUCLEOTIDE SEQUENCE [LARGE SCALE GENOMIC DNA]</scope>
    <source>
        <strain evidence="1 2">AM42-17AT</strain>
    </source>
</reference>
<accession>A0A413U801</accession>
<protein>
    <recommendedName>
        <fullName evidence="3">Arginase</fullName>
    </recommendedName>
</protein>
<dbReference type="RefSeq" id="WP_118333501.1">
    <property type="nucleotide sequence ID" value="NZ_QSFZ01000002.1"/>
</dbReference>
<evidence type="ECO:0000313" key="1">
    <source>
        <dbReference type="EMBL" id="RHA94019.1"/>
    </source>
</evidence>
<name>A0A413U801_9FIRM</name>
<sequence length="228" mass="27473">MIKQEELQNNRIDYQFGDKKVVVVESHNYVLPVWAEYCSKLKKEYRLITLDYHMDTRPIFSQCAYQACNGDMAKVNEYTVQRKIYDNYIKHKYDTNKIEELSEKYVYHDEHISVGYNLEYILDLYCICKEKQDFSDGYKHYYVIGEDTDLNKFYNVAKQKEYILDIDLDFFNSENDFVKYRDIIINLIKGTDIITIAREHSYFNFLRDNIEWTNDIALQKILNLLEVI</sequence>
<dbReference type="Proteomes" id="UP000286220">
    <property type="component" value="Unassembled WGS sequence"/>
</dbReference>
<evidence type="ECO:0008006" key="3">
    <source>
        <dbReference type="Google" id="ProtNLM"/>
    </source>
</evidence>
<dbReference type="Pfam" id="PF12640">
    <property type="entry name" value="UPF0489"/>
    <property type="match status" value="1"/>
</dbReference>